<keyword evidence="2" id="KW-1185">Reference proteome</keyword>
<gene>
    <name evidence="1" type="ORF">HID58_081533</name>
</gene>
<organism evidence="1 2">
    <name type="scientific">Brassica napus</name>
    <name type="common">Rape</name>
    <dbReference type="NCBI Taxonomy" id="3708"/>
    <lineage>
        <taxon>Eukaryota</taxon>
        <taxon>Viridiplantae</taxon>
        <taxon>Streptophyta</taxon>
        <taxon>Embryophyta</taxon>
        <taxon>Tracheophyta</taxon>
        <taxon>Spermatophyta</taxon>
        <taxon>Magnoliopsida</taxon>
        <taxon>eudicotyledons</taxon>
        <taxon>Gunneridae</taxon>
        <taxon>Pentapetalae</taxon>
        <taxon>rosids</taxon>
        <taxon>malvids</taxon>
        <taxon>Brassicales</taxon>
        <taxon>Brassicaceae</taxon>
        <taxon>Brassiceae</taxon>
        <taxon>Brassica</taxon>
    </lineage>
</organism>
<comment type="caution">
    <text evidence="1">The sequence shown here is derived from an EMBL/GenBank/DDBJ whole genome shotgun (WGS) entry which is preliminary data.</text>
</comment>
<accession>A0ABQ7Y808</accession>
<feature type="non-terminal residue" evidence="1">
    <location>
        <position position="1"/>
    </location>
</feature>
<name>A0ABQ7Y808_BRANA</name>
<feature type="non-terminal residue" evidence="1">
    <location>
        <position position="201"/>
    </location>
</feature>
<sequence length="201" mass="23175">WQINSSIYLSSKLASAGRVLSEGFYGTARKEGDYVLFGMVTFRNILKQGRLYDLSGFDTPMYQFVLQTRQKNMALIPMELFRFRNYDHSMLLANTNTDLQDIVGDVFWNQTTYNEETQKKRESIKATIRILRPAHLLSSILLTRKDGRQTFIFDNLAMQLLDKLVIHGVEPRVISATNINPKLVGGPIMFRPIIFLLFTLM</sequence>
<dbReference type="EMBL" id="JAGKQM010000018">
    <property type="protein sequence ID" value="KAH0864322.1"/>
    <property type="molecule type" value="Genomic_DNA"/>
</dbReference>
<evidence type="ECO:0000313" key="1">
    <source>
        <dbReference type="EMBL" id="KAH0864322.1"/>
    </source>
</evidence>
<evidence type="ECO:0000313" key="2">
    <source>
        <dbReference type="Proteomes" id="UP000824890"/>
    </source>
</evidence>
<protein>
    <submittedName>
        <fullName evidence="1">Uncharacterized protein</fullName>
    </submittedName>
</protein>
<reference evidence="1 2" key="1">
    <citation type="submission" date="2021-05" db="EMBL/GenBank/DDBJ databases">
        <title>Genome Assembly of Synthetic Allotetraploid Brassica napus Reveals Homoeologous Exchanges between Subgenomes.</title>
        <authorList>
            <person name="Davis J.T."/>
        </authorList>
    </citation>
    <scope>NUCLEOTIDE SEQUENCE [LARGE SCALE GENOMIC DNA]</scope>
    <source>
        <strain evidence="2">cv. Da-Ae</strain>
        <tissue evidence="1">Seedling</tissue>
    </source>
</reference>
<proteinExistence type="predicted"/>
<dbReference type="Proteomes" id="UP000824890">
    <property type="component" value="Unassembled WGS sequence"/>
</dbReference>